<dbReference type="InterPro" id="IPR039261">
    <property type="entry name" value="FNR_nucleotide-bd"/>
</dbReference>
<dbReference type="PANTHER" id="PTHR19370:SF184">
    <property type="entry name" value="NADH-CYTOCHROME B5 REDUCTASE-LIKE"/>
    <property type="match status" value="1"/>
</dbReference>
<accession>A0A8J2SU65</accession>
<dbReference type="InterPro" id="IPR008333">
    <property type="entry name" value="Cbr1-like_FAD-bd_dom"/>
</dbReference>
<feature type="binding site" evidence="6">
    <location>
        <position position="85"/>
    </location>
    <ligand>
        <name>FAD</name>
        <dbReference type="ChEBI" id="CHEBI:57692"/>
    </ligand>
</feature>
<dbReference type="PANTHER" id="PTHR19370">
    <property type="entry name" value="NADH-CYTOCHROME B5 REDUCTASE"/>
    <property type="match status" value="1"/>
</dbReference>
<name>A0A8J2SU65_9STRA</name>
<sequence length="254" mass="28625">MMSRASAKPAKFLRKVCQVEAVRGDDAQWWDRLPVYTLTFADPGGERMPCRIACGDVVKVVVPNYKPKSYSMSRQGDGEFDITYKYYPGGKCSGYLESLSIGDEIQCFAKGGKRRNDGGTHIGMVAFGVGITEVLPVATAQLTHSDVKRVKLIWATKTWGDCFWLDELERLKADERFEVVHVLSREDRDGCRRGRVTPELLKEELDEAWGVGTTVDRANVRLISIGTKAMMRDFNDMAYADLDYKYAANRLLED</sequence>
<evidence type="ECO:0000256" key="3">
    <source>
        <dbReference type="ARBA" id="ARBA00022630"/>
    </source>
</evidence>
<keyword evidence="3 6" id="KW-0285">Flavoprotein</keyword>
<reference evidence="8" key="1">
    <citation type="submission" date="2021-11" db="EMBL/GenBank/DDBJ databases">
        <authorList>
            <consortium name="Genoscope - CEA"/>
            <person name="William W."/>
        </authorList>
    </citation>
    <scope>NUCLEOTIDE SEQUENCE</scope>
</reference>
<feature type="binding site" evidence="6">
    <location>
        <position position="93"/>
    </location>
    <ligand>
        <name>FAD</name>
        <dbReference type="ChEBI" id="CHEBI:57692"/>
    </ligand>
</feature>
<dbReference type="InterPro" id="IPR001433">
    <property type="entry name" value="OxRdtase_FAD/NAD-bd"/>
</dbReference>
<keyword evidence="5" id="KW-0560">Oxidoreductase</keyword>
<dbReference type="PROSITE" id="PS51384">
    <property type="entry name" value="FAD_FR"/>
    <property type="match status" value="1"/>
</dbReference>
<dbReference type="OrthoDB" id="432299at2759"/>
<evidence type="ECO:0000256" key="5">
    <source>
        <dbReference type="ARBA" id="ARBA00023002"/>
    </source>
</evidence>
<feature type="binding site" evidence="6">
    <location>
        <position position="65"/>
    </location>
    <ligand>
        <name>FAD</name>
        <dbReference type="ChEBI" id="CHEBI:57692"/>
    </ligand>
</feature>
<organism evidence="8 9">
    <name type="scientific">Pelagomonas calceolata</name>
    <dbReference type="NCBI Taxonomy" id="35677"/>
    <lineage>
        <taxon>Eukaryota</taxon>
        <taxon>Sar</taxon>
        <taxon>Stramenopiles</taxon>
        <taxon>Ochrophyta</taxon>
        <taxon>Pelagophyceae</taxon>
        <taxon>Pelagomonadales</taxon>
        <taxon>Pelagomonadaceae</taxon>
        <taxon>Pelagomonas</taxon>
    </lineage>
</organism>
<dbReference type="SUPFAM" id="SSF63380">
    <property type="entry name" value="Riboflavin synthase domain-like"/>
    <property type="match status" value="1"/>
</dbReference>
<comment type="caution">
    <text evidence="8">The sequence shown here is derived from an EMBL/GenBank/DDBJ whole genome shotgun (WGS) entry which is preliminary data.</text>
</comment>
<comment type="cofactor">
    <cofactor evidence="1 6">
        <name>FAD</name>
        <dbReference type="ChEBI" id="CHEBI:57692"/>
    </cofactor>
</comment>
<gene>
    <name evidence="8" type="ORF">PECAL_4P21090</name>
</gene>
<evidence type="ECO:0000313" key="9">
    <source>
        <dbReference type="Proteomes" id="UP000789595"/>
    </source>
</evidence>
<dbReference type="Gene3D" id="3.40.50.80">
    <property type="entry name" value="Nucleotide-binding domain of ferredoxin-NADP reductase (FNR) module"/>
    <property type="match status" value="1"/>
</dbReference>
<dbReference type="InterPro" id="IPR017927">
    <property type="entry name" value="FAD-bd_FR_type"/>
</dbReference>
<evidence type="ECO:0000313" key="8">
    <source>
        <dbReference type="EMBL" id="CAH0374806.1"/>
    </source>
</evidence>
<proteinExistence type="inferred from homology"/>
<evidence type="ECO:0000256" key="1">
    <source>
        <dbReference type="ARBA" id="ARBA00001974"/>
    </source>
</evidence>
<dbReference type="SUPFAM" id="SSF52343">
    <property type="entry name" value="Ferredoxin reductase-like, C-terminal NADP-linked domain"/>
    <property type="match status" value="1"/>
</dbReference>
<dbReference type="InterPro" id="IPR017938">
    <property type="entry name" value="Riboflavin_synthase-like_b-brl"/>
</dbReference>
<dbReference type="GO" id="GO:0016491">
    <property type="term" value="F:oxidoreductase activity"/>
    <property type="evidence" value="ECO:0007669"/>
    <property type="project" value="UniProtKB-KW"/>
</dbReference>
<dbReference type="Gene3D" id="2.40.30.10">
    <property type="entry name" value="Translation factors"/>
    <property type="match status" value="1"/>
</dbReference>
<dbReference type="Proteomes" id="UP000789595">
    <property type="component" value="Unassembled WGS sequence"/>
</dbReference>
<feature type="binding site" evidence="6">
    <location>
        <position position="132"/>
    </location>
    <ligand>
        <name>FAD</name>
        <dbReference type="ChEBI" id="CHEBI:57692"/>
    </ligand>
</feature>
<keyword evidence="9" id="KW-1185">Reference proteome</keyword>
<dbReference type="EMBL" id="CAKKNE010000004">
    <property type="protein sequence ID" value="CAH0374806.1"/>
    <property type="molecule type" value="Genomic_DNA"/>
</dbReference>
<protein>
    <recommendedName>
        <fullName evidence="7">FAD-binding FR-type domain-containing protein</fullName>
    </recommendedName>
</protein>
<evidence type="ECO:0000256" key="2">
    <source>
        <dbReference type="ARBA" id="ARBA00006105"/>
    </source>
</evidence>
<keyword evidence="4 6" id="KW-0274">FAD</keyword>
<evidence type="ECO:0000259" key="7">
    <source>
        <dbReference type="PROSITE" id="PS51384"/>
    </source>
</evidence>
<evidence type="ECO:0000256" key="6">
    <source>
        <dbReference type="PIRSR" id="PIRSR601834-1"/>
    </source>
</evidence>
<comment type="similarity">
    <text evidence="2">Belongs to the flavoprotein pyridine nucleotide cytochrome reductase family.</text>
</comment>
<evidence type="ECO:0000256" key="4">
    <source>
        <dbReference type="ARBA" id="ARBA00022827"/>
    </source>
</evidence>
<feature type="binding site" evidence="6">
    <location>
        <position position="91"/>
    </location>
    <ligand>
        <name>FAD</name>
        <dbReference type="ChEBI" id="CHEBI:57692"/>
    </ligand>
</feature>
<dbReference type="Pfam" id="PF00970">
    <property type="entry name" value="FAD_binding_6"/>
    <property type="match status" value="1"/>
</dbReference>
<feature type="domain" description="FAD-binding FR-type" evidence="7">
    <location>
        <begin position="9"/>
        <end position="117"/>
    </location>
</feature>
<dbReference type="InterPro" id="IPR001834">
    <property type="entry name" value="CBR-like"/>
</dbReference>
<dbReference type="Pfam" id="PF00175">
    <property type="entry name" value="NAD_binding_1"/>
    <property type="match status" value="1"/>
</dbReference>
<dbReference type="AlphaFoldDB" id="A0A8J2SU65"/>